<dbReference type="AlphaFoldDB" id="A0A2W4SXE4"/>
<dbReference type="CDD" id="cd22233">
    <property type="entry name" value="RHH_CopAso-like"/>
    <property type="match status" value="1"/>
</dbReference>
<feature type="domain" description="PutA RHH" evidence="1">
    <location>
        <begin position="12"/>
        <end position="44"/>
    </location>
</feature>
<evidence type="ECO:0000259" key="1">
    <source>
        <dbReference type="Pfam" id="PF21775"/>
    </source>
</evidence>
<accession>A0A2W4SXE4</accession>
<name>A0A2W4SXE4_9GAMM</name>
<evidence type="ECO:0000313" key="3">
    <source>
        <dbReference type="Proteomes" id="UP000249396"/>
    </source>
</evidence>
<gene>
    <name evidence="2" type="ORF">DM484_10710</name>
</gene>
<dbReference type="Gene3D" id="1.10.1220.10">
    <property type="entry name" value="Met repressor-like"/>
    <property type="match status" value="1"/>
</dbReference>
<dbReference type="InterPro" id="IPR010985">
    <property type="entry name" value="Ribbon_hlx_hlx"/>
</dbReference>
<dbReference type="SUPFAM" id="SSF47598">
    <property type="entry name" value="Ribbon-helix-helix"/>
    <property type="match status" value="1"/>
</dbReference>
<dbReference type="EMBL" id="QJPH01000292">
    <property type="protein sequence ID" value="PZN79810.1"/>
    <property type="molecule type" value="Genomic_DNA"/>
</dbReference>
<dbReference type="Pfam" id="PF21775">
    <property type="entry name" value="PutA_1st"/>
    <property type="match status" value="1"/>
</dbReference>
<dbReference type="InterPro" id="IPR013321">
    <property type="entry name" value="Arc_rbn_hlx_hlx"/>
</dbReference>
<proteinExistence type="predicted"/>
<comment type="caution">
    <text evidence="2">The sequence shown here is derived from an EMBL/GenBank/DDBJ whole genome shotgun (WGS) entry which is preliminary data.</text>
</comment>
<organism evidence="2 3">
    <name type="scientific">Candidatus Methylumidiphilus alinenensis</name>
    <dbReference type="NCBI Taxonomy" id="2202197"/>
    <lineage>
        <taxon>Bacteria</taxon>
        <taxon>Pseudomonadati</taxon>
        <taxon>Pseudomonadota</taxon>
        <taxon>Gammaproteobacteria</taxon>
        <taxon>Methylococcales</taxon>
        <taxon>Candidatus Methylumidiphilus</taxon>
    </lineage>
</organism>
<evidence type="ECO:0000313" key="2">
    <source>
        <dbReference type="EMBL" id="PZN79810.1"/>
    </source>
</evidence>
<dbReference type="GO" id="GO:0006355">
    <property type="term" value="P:regulation of DNA-templated transcription"/>
    <property type="evidence" value="ECO:0007669"/>
    <property type="project" value="InterPro"/>
</dbReference>
<protein>
    <submittedName>
        <fullName evidence="2">Toxin-antitoxin system</fullName>
    </submittedName>
</protein>
<reference evidence="2 3" key="1">
    <citation type="journal article" date="2018" name="Aquat. Microb. Ecol.">
        <title>Gammaproteobacterial methanotrophs dominate.</title>
        <authorList>
            <person name="Rissanen A.J."/>
            <person name="Saarenheimo J."/>
            <person name="Tiirola M."/>
            <person name="Peura S."/>
            <person name="Aalto S.L."/>
            <person name="Karvinen A."/>
            <person name="Nykanen H."/>
        </authorList>
    </citation>
    <scope>NUCLEOTIDE SEQUENCE [LARGE SCALE GENOMIC DNA]</scope>
    <source>
        <strain evidence="2">AMbin10</strain>
    </source>
</reference>
<sequence length="91" mass="10749">MTKTINTGIKLDETLHTRLKALGTAKERTPHWLMKAAIEEYVEREETYEREKREDMERWQRYKLTGHAIPHEAVSAWLALWGSENELPCPK</sequence>
<dbReference type="Proteomes" id="UP000249396">
    <property type="component" value="Unassembled WGS sequence"/>
</dbReference>
<dbReference type="InterPro" id="IPR048798">
    <property type="entry name" value="PutA_RHH"/>
</dbReference>